<dbReference type="PROSITE" id="PS51017">
    <property type="entry name" value="CCT"/>
    <property type="match status" value="1"/>
</dbReference>
<reference evidence="5" key="1">
    <citation type="journal article" date="2021" name="Front. Plant Sci.">
        <title>Chromosome-Scale Genome Assembly for Chinese Sour Jujube and Insights Into Its Genome Evolution and Domestication Signature.</title>
        <authorList>
            <person name="Shen L.-Y."/>
            <person name="Luo H."/>
            <person name="Wang X.-L."/>
            <person name="Wang X.-M."/>
            <person name="Qiu X.-J."/>
            <person name="Liu H."/>
            <person name="Zhou S.-S."/>
            <person name="Jia K.-H."/>
            <person name="Nie S."/>
            <person name="Bao Y.-T."/>
            <person name="Zhang R.-G."/>
            <person name="Yun Q.-Z."/>
            <person name="Chai Y.-H."/>
            <person name="Lu J.-Y."/>
            <person name="Li Y."/>
            <person name="Zhao S.-W."/>
            <person name="Mao J.-F."/>
            <person name="Jia S.-G."/>
            <person name="Mao Y.-M."/>
        </authorList>
    </citation>
    <scope>NUCLEOTIDE SEQUENCE</scope>
    <source>
        <strain evidence="5">AT0</strain>
        <tissue evidence="5">Leaf</tissue>
    </source>
</reference>
<dbReference type="GO" id="GO:0005634">
    <property type="term" value="C:nucleus"/>
    <property type="evidence" value="ECO:0007669"/>
    <property type="project" value="UniProtKB-SubCell"/>
</dbReference>
<organism evidence="5 6">
    <name type="scientific">Ziziphus jujuba var. spinosa</name>
    <dbReference type="NCBI Taxonomy" id="714518"/>
    <lineage>
        <taxon>Eukaryota</taxon>
        <taxon>Viridiplantae</taxon>
        <taxon>Streptophyta</taxon>
        <taxon>Embryophyta</taxon>
        <taxon>Tracheophyta</taxon>
        <taxon>Spermatophyta</taxon>
        <taxon>Magnoliopsida</taxon>
        <taxon>eudicotyledons</taxon>
        <taxon>Gunneridae</taxon>
        <taxon>Pentapetalae</taxon>
        <taxon>rosids</taxon>
        <taxon>fabids</taxon>
        <taxon>Rosales</taxon>
        <taxon>Rhamnaceae</taxon>
        <taxon>Paliureae</taxon>
        <taxon>Ziziphus</taxon>
    </lineage>
</organism>
<accession>A0A978VCQ9</accession>
<comment type="subcellular location">
    <subcellularLocation>
        <location evidence="1 3">Nucleus</location>
    </subcellularLocation>
</comment>
<dbReference type="Proteomes" id="UP000813462">
    <property type="component" value="Unassembled WGS sequence"/>
</dbReference>
<evidence type="ECO:0000256" key="1">
    <source>
        <dbReference type="ARBA" id="ARBA00004123"/>
    </source>
</evidence>
<dbReference type="InterPro" id="IPR045281">
    <property type="entry name" value="CONSTANS-like"/>
</dbReference>
<comment type="caution">
    <text evidence="5">The sequence shown here is derived from an EMBL/GenBank/DDBJ whole genome shotgun (WGS) entry which is preliminary data.</text>
</comment>
<proteinExistence type="predicted"/>
<dbReference type="InterPro" id="IPR010402">
    <property type="entry name" value="CCT_domain"/>
</dbReference>
<name>A0A978VCQ9_ZIZJJ</name>
<evidence type="ECO:0000313" key="6">
    <source>
        <dbReference type="Proteomes" id="UP000813462"/>
    </source>
</evidence>
<dbReference type="EMBL" id="JAEACU010000005">
    <property type="protein sequence ID" value="KAH7528148.1"/>
    <property type="molecule type" value="Genomic_DNA"/>
</dbReference>
<dbReference type="GO" id="GO:0009909">
    <property type="term" value="P:regulation of flower development"/>
    <property type="evidence" value="ECO:0007669"/>
    <property type="project" value="InterPro"/>
</dbReference>
<evidence type="ECO:0000256" key="3">
    <source>
        <dbReference type="PROSITE-ProRule" id="PRU00357"/>
    </source>
</evidence>
<dbReference type="GO" id="GO:0003700">
    <property type="term" value="F:DNA-binding transcription factor activity"/>
    <property type="evidence" value="ECO:0007669"/>
    <property type="project" value="TreeGrafter"/>
</dbReference>
<gene>
    <name evidence="5" type="ORF">FEM48_Zijuj05G0041100</name>
</gene>
<dbReference type="PANTHER" id="PTHR31319">
    <property type="entry name" value="ZINC FINGER PROTEIN CONSTANS-LIKE 4"/>
    <property type="match status" value="1"/>
</dbReference>
<sequence>MGSIPHHFYSDYPFELSGFSALASAAGGPVVPETNSNGGGAMWGDQDSLIPMIDNGVLDDLSPESSDMAAAVPSSMMAVSSFPEQLGVLDGVVPASFSDHYSMSGLHGISGMQNFGVGYQQDACEFGEECCGLFMPEYKPVGLVARENWGIQSNQIHSLEESNIKVGRYSEEERKERILRYLKKRNQRNFNKTIKYACRKTLADRRVRVRGRFARNNELCDQEMVAKKNESPTRKDRELCCGDAVQMKYDEDQDWLQEAMANLLCLPYVAG</sequence>
<evidence type="ECO:0000313" key="5">
    <source>
        <dbReference type="EMBL" id="KAH7528148.1"/>
    </source>
</evidence>
<keyword evidence="2 3" id="KW-0539">Nucleus</keyword>
<protein>
    <recommendedName>
        <fullName evidence="4">CCT domain-containing protein</fullName>
    </recommendedName>
</protein>
<evidence type="ECO:0000256" key="2">
    <source>
        <dbReference type="ARBA" id="ARBA00023242"/>
    </source>
</evidence>
<feature type="domain" description="CCT" evidence="4">
    <location>
        <begin position="174"/>
        <end position="216"/>
    </location>
</feature>
<dbReference type="Pfam" id="PF06203">
    <property type="entry name" value="CCT"/>
    <property type="match status" value="1"/>
</dbReference>
<dbReference type="AlphaFoldDB" id="A0A978VCQ9"/>
<dbReference type="OrthoDB" id="1143050at2759"/>
<dbReference type="PANTHER" id="PTHR31319:SF110">
    <property type="entry name" value="CCT MOTIF FAMILY PROTEIN"/>
    <property type="match status" value="1"/>
</dbReference>
<evidence type="ECO:0000259" key="4">
    <source>
        <dbReference type="PROSITE" id="PS51017"/>
    </source>
</evidence>